<dbReference type="EMBL" id="CAJVQA010000340">
    <property type="protein sequence ID" value="CAG8469905.1"/>
    <property type="molecule type" value="Genomic_DNA"/>
</dbReference>
<sequence length="57" mass="6649">MSSVNEAQHILNESKAFHNCLKFLENMESKLMLVENFGEDILQHEKGIHSMNMEGWQ</sequence>
<protein>
    <submittedName>
        <fullName evidence="1">3414_t:CDS:1</fullName>
    </submittedName>
</protein>
<keyword evidence="2" id="KW-1185">Reference proteome</keyword>
<dbReference type="AlphaFoldDB" id="A0A9N8Z1F8"/>
<proteinExistence type="predicted"/>
<evidence type="ECO:0000313" key="1">
    <source>
        <dbReference type="EMBL" id="CAG8469905.1"/>
    </source>
</evidence>
<evidence type="ECO:0000313" key="2">
    <source>
        <dbReference type="Proteomes" id="UP000789759"/>
    </source>
</evidence>
<accession>A0A9N8Z1F8</accession>
<reference evidence="1" key="1">
    <citation type="submission" date="2021-06" db="EMBL/GenBank/DDBJ databases">
        <authorList>
            <person name="Kallberg Y."/>
            <person name="Tangrot J."/>
            <person name="Rosling A."/>
        </authorList>
    </citation>
    <scope>NUCLEOTIDE SEQUENCE</scope>
    <source>
        <strain evidence="1">FL966</strain>
    </source>
</reference>
<organism evidence="1 2">
    <name type="scientific">Cetraspora pellucida</name>
    <dbReference type="NCBI Taxonomy" id="1433469"/>
    <lineage>
        <taxon>Eukaryota</taxon>
        <taxon>Fungi</taxon>
        <taxon>Fungi incertae sedis</taxon>
        <taxon>Mucoromycota</taxon>
        <taxon>Glomeromycotina</taxon>
        <taxon>Glomeromycetes</taxon>
        <taxon>Diversisporales</taxon>
        <taxon>Gigasporaceae</taxon>
        <taxon>Cetraspora</taxon>
    </lineage>
</organism>
<gene>
    <name evidence="1" type="ORF">CPELLU_LOCUS1022</name>
</gene>
<dbReference type="Proteomes" id="UP000789759">
    <property type="component" value="Unassembled WGS sequence"/>
</dbReference>
<name>A0A9N8Z1F8_9GLOM</name>
<comment type="caution">
    <text evidence="1">The sequence shown here is derived from an EMBL/GenBank/DDBJ whole genome shotgun (WGS) entry which is preliminary data.</text>
</comment>